<dbReference type="InterPro" id="IPR012340">
    <property type="entry name" value="NA-bd_OB-fold"/>
</dbReference>
<evidence type="ECO:0000256" key="1">
    <source>
        <dbReference type="SAM" id="MobiDB-lite"/>
    </source>
</evidence>
<dbReference type="OrthoDB" id="157176at2157"/>
<dbReference type="RefSeq" id="WP_159763343.1">
    <property type="nucleotide sequence ID" value="NZ_WUUT01000002.1"/>
</dbReference>
<reference evidence="4 5" key="1">
    <citation type="submission" date="2019-12" db="EMBL/GenBank/DDBJ databases">
        <title>Isolation and characterization of three novel carbon monoxide-oxidizing members of Halobacteria from salione crusts and soils.</title>
        <authorList>
            <person name="Myers M.R."/>
            <person name="King G.M."/>
        </authorList>
    </citation>
    <scope>NUCLEOTIDE SEQUENCE [LARGE SCALE GENOMIC DNA]</scope>
    <source>
        <strain evidence="4 5">WSH3</strain>
    </source>
</reference>
<sequence>MQTIVLAVGVGSFLSGAVLFYTIGKRRGHAVEKSELKSEIEREQSREAHAAAVDREPPVEIGDSVTVGITEFRSHHSGGKQAVCKKEGFVIFVEDCPPDSAVGDRIDATITSFGTNRTSAEAVYQE</sequence>
<feature type="domain" description="TRAM" evidence="3">
    <location>
        <begin position="58"/>
        <end position="124"/>
    </location>
</feature>
<dbReference type="Proteomes" id="UP000466535">
    <property type="component" value="Unassembled WGS sequence"/>
</dbReference>
<feature type="region of interest" description="Disordered" evidence="1">
    <location>
        <begin position="34"/>
        <end position="57"/>
    </location>
</feature>
<evidence type="ECO:0000313" key="5">
    <source>
        <dbReference type="Proteomes" id="UP000466535"/>
    </source>
</evidence>
<keyword evidence="2" id="KW-0472">Membrane</keyword>
<keyword evidence="2" id="KW-0812">Transmembrane</keyword>
<name>A0A6B0SZC3_9EURY</name>
<gene>
    <name evidence="4" type="ORF">GRX03_06220</name>
</gene>
<dbReference type="PROSITE" id="PS50926">
    <property type="entry name" value="TRAM"/>
    <property type="match status" value="1"/>
</dbReference>
<keyword evidence="5" id="KW-1185">Reference proteome</keyword>
<keyword evidence="2" id="KW-1133">Transmembrane helix</keyword>
<evidence type="ECO:0000313" key="4">
    <source>
        <dbReference type="EMBL" id="MXR51198.1"/>
    </source>
</evidence>
<dbReference type="EMBL" id="WUUT01000002">
    <property type="protein sequence ID" value="MXR51198.1"/>
    <property type="molecule type" value="Genomic_DNA"/>
</dbReference>
<protein>
    <recommendedName>
        <fullName evidence="3">TRAM domain-containing protein</fullName>
    </recommendedName>
</protein>
<comment type="caution">
    <text evidence="4">The sequence shown here is derived from an EMBL/GenBank/DDBJ whole genome shotgun (WGS) entry which is preliminary data.</text>
</comment>
<dbReference type="InterPro" id="IPR002792">
    <property type="entry name" value="TRAM_dom"/>
</dbReference>
<feature type="transmembrane region" description="Helical" evidence="2">
    <location>
        <begin position="6"/>
        <end position="24"/>
    </location>
</feature>
<dbReference type="Gene3D" id="2.40.50.140">
    <property type="entry name" value="Nucleic acid-binding proteins"/>
    <property type="match status" value="1"/>
</dbReference>
<evidence type="ECO:0000256" key="2">
    <source>
        <dbReference type="SAM" id="Phobius"/>
    </source>
</evidence>
<organism evidence="4 5">
    <name type="scientific">Halovenus carboxidivorans</name>
    <dbReference type="NCBI Taxonomy" id="2692199"/>
    <lineage>
        <taxon>Archaea</taxon>
        <taxon>Methanobacteriati</taxon>
        <taxon>Methanobacteriota</taxon>
        <taxon>Stenosarchaea group</taxon>
        <taxon>Halobacteria</taxon>
        <taxon>Halobacteriales</taxon>
        <taxon>Haloarculaceae</taxon>
        <taxon>Halovenus</taxon>
    </lineage>
</organism>
<proteinExistence type="predicted"/>
<accession>A0A6B0SZC3</accession>
<evidence type="ECO:0000259" key="3">
    <source>
        <dbReference type="PROSITE" id="PS50926"/>
    </source>
</evidence>
<dbReference type="AlphaFoldDB" id="A0A6B0SZC3"/>